<reference evidence="3" key="1">
    <citation type="submission" date="2024-03" db="EMBL/GenBank/DDBJ databases">
        <title>Diverse circular DNA viruses in blood, oral, and fecal samples of captive lemurs.</title>
        <authorList>
            <person name="Paietta E.N."/>
            <person name="Kraberger S."/>
            <person name="Lund M.C."/>
            <person name="Custer J.M."/>
            <person name="Vargas K.M."/>
            <person name="Ehmke E.E."/>
            <person name="Yoder A.D."/>
            <person name="Varsani A."/>
        </authorList>
    </citation>
    <scope>NUCLEOTIDE SEQUENCE</scope>
    <source>
        <strain evidence="2">Duke_18_87</strain>
        <strain evidence="3">Duke_21_108</strain>
        <strain evidence="4">Duke_24FS_122</strain>
        <strain evidence="5">Duke_25FS_130</strain>
        <strain evidence="6">Duke_26_101</strain>
    </source>
</reference>
<dbReference type="EMBL" id="PP511587">
    <property type="protein sequence ID" value="XCD05641.1"/>
    <property type="molecule type" value="Genomic_DNA"/>
</dbReference>
<dbReference type="EMBL" id="PP511685">
    <property type="protein sequence ID" value="XCD06543.1"/>
    <property type="molecule type" value="Genomic_DNA"/>
</dbReference>
<protein>
    <submittedName>
        <fullName evidence="3">Uncharacterized protein</fullName>
    </submittedName>
</protein>
<proteinExistence type="predicted"/>
<dbReference type="EMBL" id="PP511764">
    <property type="protein sequence ID" value="XCD07195.1"/>
    <property type="molecule type" value="Genomic_DNA"/>
</dbReference>
<dbReference type="EMBL" id="PP511372">
    <property type="protein sequence ID" value="XCD03545.1"/>
    <property type="molecule type" value="Genomic_DNA"/>
</dbReference>
<sequence>MNNEVLNPATGEIETLAQPLKFRTNFKQVPPLDSEKNSGEYIVDDRDYVSLPELIQRTRRENPRRYWEIVNGSEMDSVLLHDADEVRDYITNAETDAEDYRPSDDEAGNGGEPTPSGQGEPDPNSGAPDAGETPAQP</sequence>
<accession>A0AAU8AY06</accession>
<evidence type="ECO:0000313" key="2">
    <source>
        <dbReference type="EMBL" id="XCD03545.1"/>
    </source>
</evidence>
<evidence type="ECO:0000313" key="4">
    <source>
        <dbReference type="EMBL" id="XCD05641.1"/>
    </source>
</evidence>
<organism evidence="3">
    <name type="scientific">Dulem virus 94</name>
    <dbReference type="NCBI Taxonomy" id="3145805"/>
    <lineage>
        <taxon>Viruses</taxon>
        <taxon>Monodnaviria</taxon>
        <taxon>Sangervirae</taxon>
        <taxon>Phixviricota</taxon>
        <taxon>Malgrandaviricetes</taxon>
        <taxon>Petitvirales</taxon>
        <taxon>Microviridae</taxon>
        <taxon>Microvirus</taxon>
    </lineage>
</organism>
<dbReference type="EMBL" id="PP511439">
    <property type="protein sequence ID" value="XCD04211.1"/>
    <property type="molecule type" value="Genomic_DNA"/>
</dbReference>
<evidence type="ECO:0000313" key="6">
    <source>
        <dbReference type="EMBL" id="XCD07195.1"/>
    </source>
</evidence>
<evidence type="ECO:0000313" key="5">
    <source>
        <dbReference type="EMBL" id="XCD06543.1"/>
    </source>
</evidence>
<evidence type="ECO:0000256" key="1">
    <source>
        <dbReference type="SAM" id="MobiDB-lite"/>
    </source>
</evidence>
<feature type="region of interest" description="Disordered" evidence="1">
    <location>
        <begin position="89"/>
        <end position="137"/>
    </location>
</feature>
<evidence type="ECO:0000313" key="3">
    <source>
        <dbReference type="EMBL" id="XCD04211.1"/>
    </source>
</evidence>
<name>A0AAU8AY06_9VIRU</name>